<dbReference type="AlphaFoldDB" id="A0A9W6T6C4"/>
<feature type="signal peptide" evidence="1">
    <location>
        <begin position="1"/>
        <end position="15"/>
    </location>
</feature>
<organism evidence="2 3">
    <name type="scientific">Ambrosiozyma monospora</name>
    <name type="common">Yeast</name>
    <name type="synonym">Endomycopsis monosporus</name>
    <dbReference type="NCBI Taxonomy" id="43982"/>
    <lineage>
        <taxon>Eukaryota</taxon>
        <taxon>Fungi</taxon>
        <taxon>Dikarya</taxon>
        <taxon>Ascomycota</taxon>
        <taxon>Saccharomycotina</taxon>
        <taxon>Pichiomycetes</taxon>
        <taxon>Pichiales</taxon>
        <taxon>Pichiaceae</taxon>
        <taxon>Ambrosiozyma</taxon>
    </lineage>
</organism>
<proteinExistence type="predicted"/>
<reference evidence="2" key="1">
    <citation type="submission" date="2023-04" db="EMBL/GenBank/DDBJ databases">
        <title>Ambrosiozyma monospora NBRC 1965.</title>
        <authorList>
            <person name="Ichikawa N."/>
            <person name="Sato H."/>
            <person name="Tonouchi N."/>
        </authorList>
    </citation>
    <scope>NUCLEOTIDE SEQUENCE</scope>
    <source>
        <strain evidence="2">NBRC 1965</strain>
    </source>
</reference>
<dbReference type="Proteomes" id="UP001165063">
    <property type="component" value="Unassembled WGS sequence"/>
</dbReference>
<accession>A0A9W6T6C4</accession>
<evidence type="ECO:0000313" key="2">
    <source>
        <dbReference type="EMBL" id="GME78560.1"/>
    </source>
</evidence>
<feature type="chain" id="PRO_5040938951" evidence="1">
    <location>
        <begin position="16"/>
        <end position="133"/>
    </location>
</feature>
<dbReference type="EMBL" id="BSXU01013063">
    <property type="protein sequence ID" value="GME78560.1"/>
    <property type="molecule type" value="Genomic_DNA"/>
</dbReference>
<keyword evidence="3" id="KW-1185">Reference proteome</keyword>
<evidence type="ECO:0000313" key="3">
    <source>
        <dbReference type="Proteomes" id="UP001165063"/>
    </source>
</evidence>
<evidence type="ECO:0000256" key="1">
    <source>
        <dbReference type="SAM" id="SignalP"/>
    </source>
</evidence>
<protein>
    <submittedName>
        <fullName evidence="2">Unnamed protein product</fullName>
    </submittedName>
</protein>
<keyword evidence="1" id="KW-0732">Signal</keyword>
<gene>
    <name evidence="2" type="ORF">Amon01_000979900</name>
</gene>
<name>A0A9W6T6C4_AMBMO</name>
<dbReference type="Gene3D" id="3.10.20.90">
    <property type="entry name" value="Phosphatidylinositol 3-kinase Catalytic Subunit, Chain A, domain 1"/>
    <property type="match status" value="1"/>
</dbReference>
<comment type="caution">
    <text evidence="2">The sequence shown here is derived from an EMBL/GenBank/DDBJ whole genome shotgun (WGS) entry which is preliminary data.</text>
</comment>
<sequence>MVILLLLRITPLVKAQEDEEEFVIVENGKSSHTDESLEADKSAHKSTSFDFWFSVTGDFKGLTKKIGEQIDVDPDFLRLFVITQNNTRLSLKRDQNFRKLLDRVPKSQTVEIQYEVLKVTLSQFEEMVLYQYG</sequence>